<evidence type="ECO:0000256" key="7">
    <source>
        <dbReference type="ARBA" id="ARBA00022833"/>
    </source>
</evidence>
<gene>
    <name evidence="13" type="ORF">ET464_01765</name>
</gene>
<name>A0A4P6ERX6_9BACL</name>
<dbReference type="OrthoDB" id="9783435at2"/>
<dbReference type="GO" id="GO:0005524">
    <property type="term" value="F:ATP binding"/>
    <property type="evidence" value="ECO:0007669"/>
    <property type="project" value="UniProtKB-KW"/>
</dbReference>
<keyword evidence="5" id="KW-0547">Nucleotide-binding</keyword>
<keyword evidence="3" id="KW-0808">Transferase</keyword>
<dbReference type="PROSITE" id="PS01125">
    <property type="entry name" value="ROK"/>
    <property type="match status" value="1"/>
</dbReference>
<keyword evidence="6" id="KW-0418">Kinase</keyword>
<dbReference type="AlphaFoldDB" id="A0A4P6ERX6"/>
<evidence type="ECO:0000313" key="14">
    <source>
        <dbReference type="Proteomes" id="UP000293568"/>
    </source>
</evidence>
<evidence type="ECO:0000256" key="12">
    <source>
        <dbReference type="ARBA" id="ARBA00048451"/>
    </source>
</evidence>
<dbReference type="EC" id="2.7.1.4" evidence="11"/>
<dbReference type="CDD" id="cd24067">
    <property type="entry name" value="ASKHA_NBD_ROK_BsFRK-like"/>
    <property type="match status" value="1"/>
</dbReference>
<dbReference type="FunFam" id="3.30.420.40:FF:000153">
    <property type="entry name" value="Putative fructokinase"/>
    <property type="match status" value="1"/>
</dbReference>
<keyword evidence="4" id="KW-0479">Metal-binding</keyword>
<keyword evidence="9" id="KW-0460">Magnesium</keyword>
<evidence type="ECO:0000256" key="6">
    <source>
        <dbReference type="ARBA" id="ARBA00022777"/>
    </source>
</evidence>
<comment type="cofactor">
    <cofactor evidence="1">
        <name>Mg(2+)</name>
        <dbReference type="ChEBI" id="CHEBI:18420"/>
    </cofactor>
</comment>
<dbReference type="Pfam" id="PF00480">
    <property type="entry name" value="ROK"/>
    <property type="match status" value="1"/>
</dbReference>
<dbReference type="GO" id="GO:0008865">
    <property type="term" value="F:fructokinase activity"/>
    <property type="evidence" value="ECO:0007669"/>
    <property type="project" value="UniProtKB-EC"/>
</dbReference>
<accession>A0A4P6ERX6</accession>
<dbReference type="InterPro" id="IPR000600">
    <property type="entry name" value="ROK"/>
</dbReference>
<keyword evidence="8" id="KW-0067">ATP-binding</keyword>
<proteinExistence type="inferred from homology"/>
<sequence length="298" mass="31972">MYIGAIEAGGTKIVCGIGNEQGEIIDRVSFPTLQPSETLPRIVEYFRGKELKSIGVGTFGPINIDKSSPEYGYVTTTPKPGWSNYPFLGELKKAFDLPFGWDTDVNAAALGEAKWGAAKGLDSCLYYTVGTGIGVGVYAEQRLIHGFMHPEGGHVLVRRHAEDHYEGFCPYHNDCLEGLAAGPALEKRWGVKGAELGADHPAWAMEAYYIGQALSQAILLLAPKKIILGGGVMHQEQLFPLIRQEVQRTLNGYVNVPQLAGGIDSYIVPPGLGDNAGLSGAVALGINALQEFAGQRNS</sequence>
<evidence type="ECO:0000256" key="8">
    <source>
        <dbReference type="ARBA" id="ARBA00022840"/>
    </source>
</evidence>
<dbReference type="GO" id="GO:0046872">
    <property type="term" value="F:metal ion binding"/>
    <property type="evidence" value="ECO:0007669"/>
    <property type="project" value="UniProtKB-KW"/>
</dbReference>
<dbReference type="InterPro" id="IPR043129">
    <property type="entry name" value="ATPase_NBD"/>
</dbReference>
<dbReference type="Gene3D" id="3.30.420.40">
    <property type="match status" value="2"/>
</dbReference>
<evidence type="ECO:0000256" key="3">
    <source>
        <dbReference type="ARBA" id="ARBA00022679"/>
    </source>
</evidence>
<dbReference type="PANTHER" id="PTHR42742:SF3">
    <property type="entry name" value="FRUCTOKINASE"/>
    <property type="match status" value="1"/>
</dbReference>
<keyword evidence="10" id="KW-0119">Carbohydrate metabolism</keyword>
<evidence type="ECO:0000313" key="13">
    <source>
        <dbReference type="EMBL" id="QAY65296.1"/>
    </source>
</evidence>
<reference evidence="13 14" key="1">
    <citation type="submission" date="2019-01" db="EMBL/GenBank/DDBJ databases">
        <title>Genome sequencing of strain FW100M-2.</title>
        <authorList>
            <person name="Heo J."/>
            <person name="Kim S.-J."/>
            <person name="Kim J.-S."/>
            <person name="Hong S.-B."/>
            <person name="Kwon S.-W."/>
        </authorList>
    </citation>
    <scope>NUCLEOTIDE SEQUENCE [LARGE SCALE GENOMIC DNA]</scope>
    <source>
        <strain evidence="13 14">FW100M-2</strain>
    </source>
</reference>
<evidence type="ECO:0000256" key="4">
    <source>
        <dbReference type="ARBA" id="ARBA00022723"/>
    </source>
</evidence>
<organism evidence="13 14">
    <name type="scientific">Paenibacillus protaetiae</name>
    <dbReference type="NCBI Taxonomy" id="2509456"/>
    <lineage>
        <taxon>Bacteria</taxon>
        <taxon>Bacillati</taxon>
        <taxon>Bacillota</taxon>
        <taxon>Bacilli</taxon>
        <taxon>Bacillales</taxon>
        <taxon>Paenibacillaceae</taxon>
        <taxon>Paenibacillus</taxon>
    </lineage>
</organism>
<evidence type="ECO:0000256" key="1">
    <source>
        <dbReference type="ARBA" id="ARBA00001946"/>
    </source>
</evidence>
<keyword evidence="7" id="KW-0862">Zinc</keyword>
<comment type="similarity">
    <text evidence="2">Belongs to the ROK (NagC/XylR) family.</text>
</comment>
<evidence type="ECO:0000256" key="10">
    <source>
        <dbReference type="ARBA" id="ARBA00023277"/>
    </source>
</evidence>
<dbReference type="KEGG" id="pprt:ET464_01765"/>
<dbReference type="Proteomes" id="UP000293568">
    <property type="component" value="Chromosome"/>
</dbReference>
<protein>
    <recommendedName>
        <fullName evidence="11">fructokinase</fullName>
        <ecNumber evidence="11">2.7.1.4</ecNumber>
    </recommendedName>
</protein>
<dbReference type="SUPFAM" id="SSF53067">
    <property type="entry name" value="Actin-like ATPase domain"/>
    <property type="match status" value="1"/>
</dbReference>
<comment type="catalytic activity">
    <reaction evidence="12">
        <text>D-fructose + ATP = D-fructose 6-phosphate + ADP + H(+)</text>
        <dbReference type="Rhea" id="RHEA:16125"/>
        <dbReference type="ChEBI" id="CHEBI:15378"/>
        <dbReference type="ChEBI" id="CHEBI:30616"/>
        <dbReference type="ChEBI" id="CHEBI:37721"/>
        <dbReference type="ChEBI" id="CHEBI:61527"/>
        <dbReference type="ChEBI" id="CHEBI:456216"/>
        <dbReference type="EC" id="2.7.1.4"/>
    </reaction>
</comment>
<dbReference type="FunFam" id="3.30.420.40:FF:000136">
    <property type="entry name" value="Putative fructokinase"/>
    <property type="match status" value="1"/>
</dbReference>
<dbReference type="InterPro" id="IPR051804">
    <property type="entry name" value="Carb_Metab_Reg_Kinase/Isom"/>
</dbReference>
<evidence type="ECO:0000256" key="5">
    <source>
        <dbReference type="ARBA" id="ARBA00022741"/>
    </source>
</evidence>
<dbReference type="RefSeq" id="WP_129437725.1">
    <property type="nucleotide sequence ID" value="NZ_CP035492.1"/>
</dbReference>
<evidence type="ECO:0000256" key="9">
    <source>
        <dbReference type="ARBA" id="ARBA00022842"/>
    </source>
</evidence>
<dbReference type="PANTHER" id="PTHR42742">
    <property type="entry name" value="TRANSCRIPTIONAL REPRESSOR MPRA"/>
    <property type="match status" value="1"/>
</dbReference>
<dbReference type="InterPro" id="IPR049874">
    <property type="entry name" value="ROK_cs"/>
</dbReference>
<evidence type="ECO:0000256" key="2">
    <source>
        <dbReference type="ARBA" id="ARBA00006479"/>
    </source>
</evidence>
<keyword evidence="14" id="KW-1185">Reference proteome</keyword>
<dbReference type="EMBL" id="CP035492">
    <property type="protein sequence ID" value="QAY65296.1"/>
    <property type="molecule type" value="Genomic_DNA"/>
</dbReference>
<evidence type="ECO:0000256" key="11">
    <source>
        <dbReference type="ARBA" id="ARBA00038887"/>
    </source>
</evidence>